<sequence length="134" mass="14478">MKHVWAVTGRSKPAARPNGLGPNDPGRSSTFVCNSRPYWILSALPHRAHGFAFGYPGENFPGSLAGVEFLPHWGISVPADHMDSAPVSDTICNSRPYWILSALPHRAHGFAFGYPGENFPGRSPIPGLLPPEHA</sequence>
<keyword evidence="3" id="KW-1185">Reference proteome</keyword>
<feature type="region of interest" description="Disordered" evidence="1">
    <location>
        <begin position="1"/>
        <end position="26"/>
    </location>
</feature>
<evidence type="ECO:0000256" key="1">
    <source>
        <dbReference type="SAM" id="MobiDB-lite"/>
    </source>
</evidence>
<accession>A0A5N6MIU6</accession>
<name>A0A5N6MIU6_9ASTR</name>
<dbReference type="EMBL" id="SZYD01000015">
    <property type="protein sequence ID" value="KAD3639996.1"/>
    <property type="molecule type" value="Genomic_DNA"/>
</dbReference>
<evidence type="ECO:0000313" key="2">
    <source>
        <dbReference type="EMBL" id="KAD3639996.1"/>
    </source>
</evidence>
<evidence type="ECO:0000313" key="3">
    <source>
        <dbReference type="Proteomes" id="UP000326396"/>
    </source>
</evidence>
<organism evidence="2 3">
    <name type="scientific">Mikania micrantha</name>
    <name type="common">bitter vine</name>
    <dbReference type="NCBI Taxonomy" id="192012"/>
    <lineage>
        <taxon>Eukaryota</taxon>
        <taxon>Viridiplantae</taxon>
        <taxon>Streptophyta</taxon>
        <taxon>Embryophyta</taxon>
        <taxon>Tracheophyta</taxon>
        <taxon>Spermatophyta</taxon>
        <taxon>Magnoliopsida</taxon>
        <taxon>eudicotyledons</taxon>
        <taxon>Gunneridae</taxon>
        <taxon>Pentapetalae</taxon>
        <taxon>asterids</taxon>
        <taxon>campanulids</taxon>
        <taxon>Asterales</taxon>
        <taxon>Asteraceae</taxon>
        <taxon>Asteroideae</taxon>
        <taxon>Heliantheae alliance</taxon>
        <taxon>Eupatorieae</taxon>
        <taxon>Mikania</taxon>
    </lineage>
</organism>
<proteinExistence type="predicted"/>
<comment type="caution">
    <text evidence="2">The sequence shown here is derived from an EMBL/GenBank/DDBJ whole genome shotgun (WGS) entry which is preliminary data.</text>
</comment>
<dbReference type="Proteomes" id="UP000326396">
    <property type="component" value="Linkage Group LG5"/>
</dbReference>
<dbReference type="AlphaFoldDB" id="A0A5N6MIU6"/>
<gene>
    <name evidence="2" type="ORF">E3N88_29219</name>
</gene>
<reference evidence="2 3" key="1">
    <citation type="submission" date="2019-05" db="EMBL/GenBank/DDBJ databases">
        <title>Mikania micrantha, genome provides insights into the molecular mechanism of rapid growth.</title>
        <authorList>
            <person name="Liu B."/>
        </authorList>
    </citation>
    <scope>NUCLEOTIDE SEQUENCE [LARGE SCALE GENOMIC DNA]</scope>
    <source>
        <strain evidence="2">NLD-2019</strain>
        <tissue evidence="2">Leaf</tissue>
    </source>
</reference>
<protein>
    <submittedName>
        <fullName evidence="2">Uncharacterized protein</fullName>
    </submittedName>
</protein>